<evidence type="ECO:0000259" key="7">
    <source>
        <dbReference type="Pfam" id="PF08281"/>
    </source>
</evidence>
<dbReference type="InterPro" id="IPR007627">
    <property type="entry name" value="RNA_pol_sigma70_r2"/>
</dbReference>
<feature type="domain" description="RNA polymerase sigma-70 region 2" evidence="6">
    <location>
        <begin position="24"/>
        <end position="89"/>
    </location>
</feature>
<evidence type="ECO:0000313" key="8">
    <source>
        <dbReference type="EMBL" id="MDO7906703.1"/>
    </source>
</evidence>
<comment type="caution">
    <text evidence="8">The sequence shown here is derived from an EMBL/GenBank/DDBJ whole genome shotgun (WGS) entry which is preliminary data.</text>
</comment>
<evidence type="ECO:0000259" key="6">
    <source>
        <dbReference type="Pfam" id="PF04542"/>
    </source>
</evidence>
<dbReference type="InterPro" id="IPR014284">
    <property type="entry name" value="RNA_pol_sigma-70_dom"/>
</dbReference>
<dbReference type="PANTHER" id="PTHR43133">
    <property type="entry name" value="RNA POLYMERASE ECF-TYPE SIGMA FACTO"/>
    <property type="match status" value="1"/>
</dbReference>
<evidence type="ECO:0000256" key="1">
    <source>
        <dbReference type="ARBA" id="ARBA00010641"/>
    </source>
</evidence>
<dbReference type="Gene3D" id="1.10.10.10">
    <property type="entry name" value="Winged helix-like DNA-binding domain superfamily/Winged helix DNA-binding domain"/>
    <property type="match status" value="1"/>
</dbReference>
<dbReference type="Gene3D" id="1.10.1740.10">
    <property type="match status" value="1"/>
</dbReference>
<evidence type="ECO:0000256" key="5">
    <source>
        <dbReference type="ARBA" id="ARBA00023163"/>
    </source>
</evidence>
<dbReference type="RefSeq" id="WP_305023904.1">
    <property type="nucleotide sequence ID" value="NZ_JAUQTB010000004.1"/>
</dbReference>
<keyword evidence="3" id="KW-0731">Sigma factor</keyword>
<keyword evidence="2" id="KW-0805">Transcription regulation</keyword>
<dbReference type="PANTHER" id="PTHR43133:SF8">
    <property type="entry name" value="RNA POLYMERASE SIGMA FACTOR HI_1459-RELATED"/>
    <property type="match status" value="1"/>
</dbReference>
<evidence type="ECO:0000256" key="2">
    <source>
        <dbReference type="ARBA" id="ARBA00023015"/>
    </source>
</evidence>
<gene>
    <name evidence="8" type="ORF">Q5741_09740</name>
</gene>
<dbReference type="InterPro" id="IPR036388">
    <property type="entry name" value="WH-like_DNA-bd_sf"/>
</dbReference>
<feature type="domain" description="RNA polymerase sigma factor 70 region 4 type 2" evidence="7">
    <location>
        <begin position="120"/>
        <end position="171"/>
    </location>
</feature>
<sequence>MDEEIEACITRVQNGETDQYTFIVQRFQHPIFLYCWRLMGNRQDAEDAVQDILVKAFENIYRYRPDVRFASWLYKLAYHHCLNLLRRRNFQRKLKLVLFDQETIVHNPDYDIEKSLFSEPLSLALQKLTIEERNLLVLRVFEEKPFGDIGIIMGKSTEAVKKKYSRTRAKLMKQLHTIEEVQQCLSYETLSRTKA</sequence>
<keyword evidence="4" id="KW-0238">DNA-binding</keyword>
<dbReference type="Proteomes" id="UP001240171">
    <property type="component" value="Unassembled WGS sequence"/>
</dbReference>
<keyword evidence="9" id="KW-1185">Reference proteome</keyword>
<dbReference type="Pfam" id="PF08281">
    <property type="entry name" value="Sigma70_r4_2"/>
    <property type="match status" value="1"/>
</dbReference>
<name>A0ABT9CGG9_9BACL</name>
<evidence type="ECO:0000256" key="3">
    <source>
        <dbReference type="ARBA" id="ARBA00023082"/>
    </source>
</evidence>
<dbReference type="SUPFAM" id="SSF88946">
    <property type="entry name" value="Sigma2 domain of RNA polymerase sigma factors"/>
    <property type="match status" value="1"/>
</dbReference>
<organism evidence="8 9">
    <name type="scientific">Paenibacillus lacisoli</name>
    <dbReference type="NCBI Taxonomy" id="3064525"/>
    <lineage>
        <taxon>Bacteria</taxon>
        <taxon>Bacillati</taxon>
        <taxon>Bacillota</taxon>
        <taxon>Bacilli</taxon>
        <taxon>Bacillales</taxon>
        <taxon>Paenibacillaceae</taxon>
        <taxon>Paenibacillus</taxon>
    </lineage>
</organism>
<accession>A0ABT9CGG9</accession>
<keyword evidence="5" id="KW-0804">Transcription</keyword>
<protein>
    <submittedName>
        <fullName evidence="8">Sigma-70 family RNA polymerase sigma factor</fullName>
    </submittedName>
</protein>
<dbReference type="InterPro" id="IPR013324">
    <property type="entry name" value="RNA_pol_sigma_r3/r4-like"/>
</dbReference>
<reference evidence="8 9" key="1">
    <citation type="submission" date="2023-07" db="EMBL/GenBank/DDBJ databases">
        <title>Paenibacillus sp. JX-17 nov. isolated from soil.</title>
        <authorList>
            <person name="Wan Y."/>
            <person name="Liu B."/>
        </authorList>
    </citation>
    <scope>NUCLEOTIDE SEQUENCE [LARGE SCALE GENOMIC DNA]</scope>
    <source>
        <strain evidence="8 9">JX-17</strain>
    </source>
</reference>
<dbReference type="NCBIfam" id="TIGR02937">
    <property type="entry name" value="sigma70-ECF"/>
    <property type="match status" value="1"/>
</dbReference>
<proteinExistence type="inferred from homology"/>
<dbReference type="EMBL" id="JAUQTB010000004">
    <property type="protein sequence ID" value="MDO7906703.1"/>
    <property type="molecule type" value="Genomic_DNA"/>
</dbReference>
<dbReference type="InterPro" id="IPR013325">
    <property type="entry name" value="RNA_pol_sigma_r2"/>
</dbReference>
<dbReference type="InterPro" id="IPR013249">
    <property type="entry name" value="RNA_pol_sigma70_r4_t2"/>
</dbReference>
<comment type="similarity">
    <text evidence="1">Belongs to the sigma-70 factor family. ECF subfamily.</text>
</comment>
<evidence type="ECO:0000313" key="9">
    <source>
        <dbReference type="Proteomes" id="UP001240171"/>
    </source>
</evidence>
<dbReference type="SUPFAM" id="SSF88659">
    <property type="entry name" value="Sigma3 and sigma4 domains of RNA polymerase sigma factors"/>
    <property type="match status" value="1"/>
</dbReference>
<evidence type="ECO:0000256" key="4">
    <source>
        <dbReference type="ARBA" id="ARBA00023125"/>
    </source>
</evidence>
<dbReference type="Pfam" id="PF04542">
    <property type="entry name" value="Sigma70_r2"/>
    <property type="match status" value="1"/>
</dbReference>
<dbReference type="InterPro" id="IPR039425">
    <property type="entry name" value="RNA_pol_sigma-70-like"/>
</dbReference>